<reference evidence="2 3" key="1">
    <citation type="submission" date="2016-10" db="EMBL/GenBank/DDBJ databases">
        <authorList>
            <person name="de Groot N.N."/>
        </authorList>
    </citation>
    <scope>NUCLEOTIDE SEQUENCE [LARGE SCALE GENOMIC DNA]</scope>
    <source>
        <strain evidence="2 3">CCM7597</strain>
    </source>
</reference>
<dbReference type="Pfam" id="PF03698">
    <property type="entry name" value="UPF0180"/>
    <property type="match status" value="1"/>
</dbReference>
<proteinExistence type="inferred from homology"/>
<dbReference type="HAMAP" id="MF_00506">
    <property type="entry name" value="UPF0180"/>
    <property type="match status" value="1"/>
</dbReference>
<protein>
    <recommendedName>
        <fullName evidence="1">UPF0180 protein SAMN05421743_11742</fullName>
    </recommendedName>
</protein>
<sequence>MSKIAVEESLSDISSALQQKGYDVITLKNEQDVQGCDCCVISGQDKNVMGMADASTQQSVINADGSTAEEVCQQVEQRLR</sequence>
<dbReference type="RefSeq" id="WP_093046169.1">
    <property type="nucleotide sequence ID" value="NZ_FNQR01000017.1"/>
</dbReference>
<organism evidence="2 3">
    <name type="scientific">Thalassobacillus cyri</name>
    <dbReference type="NCBI Taxonomy" id="571932"/>
    <lineage>
        <taxon>Bacteria</taxon>
        <taxon>Bacillati</taxon>
        <taxon>Bacillota</taxon>
        <taxon>Bacilli</taxon>
        <taxon>Bacillales</taxon>
        <taxon>Bacillaceae</taxon>
        <taxon>Thalassobacillus</taxon>
    </lineage>
</organism>
<dbReference type="Proteomes" id="UP000198584">
    <property type="component" value="Unassembled WGS sequence"/>
</dbReference>
<dbReference type="AlphaFoldDB" id="A0A1H4GN86"/>
<comment type="similarity">
    <text evidence="1">Belongs to the UPF0180 family.</text>
</comment>
<evidence type="ECO:0000313" key="2">
    <source>
        <dbReference type="EMBL" id="SEB11119.1"/>
    </source>
</evidence>
<dbReference type="EMBL" id="FNQR01000017">
    <property type="protein sequence ID" value="SEB11119.1"/>
    <property type="molecule type" value="Genomic_DNA"/>
</dbReference>
<dbReference type="STRING" id="571932.SAMN05421743_11742"/>
<dbReference type="NCBIfam" id="NF002845">
    <property type="entry name" value="PRK03094.1"/>
    <property type="match status" value="1"/>
</dbReference>
<evidence type="ECO:0000256" key="1">
    <source>
        <dbReference type="HAMAP-Rule" id="MF_00506"/>
    </source>
</evidence>
<accession>A0A1H4GN86</accession>
<name>A0A1H4GN86_9BACI</name>
<evidence type="ECO:0000313" key="3">
    <source>
        <dbReference type="Proteomes" id="UP000198584"/>
    </source>
</evidence>
<gene>
    <name evidence="2" type="ORF">SAMN05421743_11742</name>
</gene>
<dbReference type="InterPro" id="IPR005370">
    <property type="entry name" value="UPF0180"/>
</dbReference>
<keyword evidence="3" id="KW-1185">Reference proteome</keyword>
<dbReference type="OrthoDB" id="1708042at2"/>